<gene>
    <name evidence="1" type="ORF">STAS_26455</name>
</gene>
<protein>
    <submittedName>
        <fullName evidence="1">Uncharacterized protein</fullName>
    </submittedName>
</protein>
<reference evidence="2" key="1">
    <citation type="journal article" date="2019" name="Curr. Biol.">
        <title>Genome Sequence of Striga asiatica Provides Insight into the Evolution of Plant Parasitism.</title>
        <authorList>
            <person name="Yoshida S."/>
            <person name="Kim S."/>
            <person name="Wafula E.K."/>
            <person name="Tanskanen J."/>
            <person name="Kim Y.M."/>
            <person name="Honaas L."/>
            <person name="Yang Z."/>
            <person name="Spallek T."/>
            <person name="Conn C.E."/>
            <person name="Ichihashi Y."/>
            <person name="Cheong K."/>
            <person name="Cui S."/>
            <person name="Der J.P."/>
            <person name="Gundlach H."/>
            <person name="Jiao Y."/>
            <person name="Hori C."/>
            <person name="Ishida J.K."/>
            <person name="Kasahara H."/>
            <person name="Kiba T."/>
            <person name="Kim M.S."/>
            <person name="Koo N."/>
            <person name="Laohavisit A."/>
            <person name="Lee Y.H."/>
            <person name="Lumba S."/>
            <person name="McCourt P."/>
            <person name="Mortimer J.C."/>
            <person name="Mutuku J.M."/>
            <person name="Nomura T."/>
            <person name="Sasaki-Sekimoto Y."/>
            <person name="Seto Y."/>
            <person name="Wang Y."/>
            <person name="Wakatake T."/>
            <person name="Sakakibara H."/>
            <person name="Demura T."/>
            <person name="Yamaguchi S."/>
            <person name="Yoneyama K."/>
            <person name="Manabe R.I."/>
            <person name="Nelson D.C."/>
            <person name="Schulman A.H."/>
            <person name="Timko M.P."/>
            <person name="dePamphilis C.W."/>
            <person name="Choi D."/>
            <person name="Shirasu K."/>
        </authorList>
    </citation>
    <scope>NUCLEOTIDE SEQUENCE [LARGE SCALE GENOMIC DNA]</scope>
    <source>
        <strain evidence="2">cv. UVA1</strain>
    </source>
</reference>
<dbReference type="AlphaFoldDB" id="A0A5A7QVZ5"/>
<name>A0A5A7QVZ5_STRAF</name>
<comment type="caution">
    <text evidence="1">The sequence shown here is derived from an EMBL/GenBank/DDBJ whole genome shotgun (WGS) entry which is preliminary data.</text>
</comment>
<dbReference type="Pfam" id="PF06880">
    <property type="entry name" value="DUF1262"/>
    <property type="match status" value="1"/>
</dbReference>
<dbReference type="PANTHER" id="PTHR31050">
    <property type="entry name" value="OS08G0413200 PROTEIN"/>
    <property type="match status" value="1"/>
</dbReference>
<dbReference type="OrthoDB" id="1898393at2759"/>
<keyword evidence="2" id="KW-1185">Reference proteome</keyword>
<dbReference type="PANTHER" id="PTHR31050:SF4">
    <property type="entry name" value="DUF1262 FAMILY PROTEIN (DUF1262)"/>
    <property type="match status" value="1"/>
</dbReference>
<evidence type="ECO:0000313" key="1">
    <source>
        <dbReference type="EMBL" id="GER49229.1"/>
    </source>
</evidence>
<organism evidence="1 2">
    <name type="scientific">Striga asiatica</name>
    <name type="common">Asiatic witchweed</name>
    <name type="synonym">Buchnera asiatica</name>
    <dbReference type="NCBI Taxonomy" id="4170"/>
    <lineage>
        <taxon>Eukaryota</taxon>
        <taxon>Viridiplantae</taxon>
        <taxon>Streptophyta</taxon>
        <taxon>Embryophyta</taxon>
        <taxon>Tracheophyta</taxon>
        <taxon>Spermatophyta</taxon>
        <taxon>Magnoliopsida</taxon>
        <taxon>eudicotyledons</taxon>
        <taxon>Gunneridae</taxon>
        <taxon>Pentapetalae</taxon>
        <taxon>asterids</taxon>
        <taxon>lamiids</taxon>
        <taxon>Lamiales</taxon>
        <taxon>Orobanchaceae</taxon>
        <taxon>Buchnereae</taxon>
        <taxon>Striga</taxon>
    </lineage>
</organism>
<accession>A0A5A7QVZ5</accession>
<dbReference type="EMBL" id="BKCP01008515">
    <property type="protein sequence ID" value="GER49229.1"/>
    <property type="molecule type" value="Genomic_DNA"/>
</dbReference>
<proteinExistence type="predicted"/>
<dbReference type="InterPro" id="IPR010683">
    <property type="entry name" value="DUF1262"/>
</dbReference>
<dbReference type="Proteomes" id="UP000325081">
    <property type="component" value="Unassembled WGS sequence"/>
</dbReference>
<sequence length="399" mass="46708">MYVTRPRSIYRKFPGTLSIQTQPEVPYSGHLVVADGDSESMDSFCCGMWRSDKIKRLPFPSDRILQVVHSSLMHEQATVTNVWFVPVLDRPLSVNRYYIVKARGRHKGQAYACSREGDEGMCCFNSRQTDTKIRQFDHRDRYQQFEIRPYPGGGFFARSIEWDGYPPSFLRRDGWEVYIAPSSKLYLRESPGLISNSIPMEFYCPELSSPLHSKRSTPVVLGRWYCPFVFVKEEKLTTREQMKESMVYELWLERWWEEVHYVQNEDMNSRRTNIVVVDARVKRLTCSVYGMDGEREGRRDVDGFVWFKSREYCAKRVLSVGLSGALLEKMSRMKEKRGWFDGERVVRVCGDREVGGDVVGWRKFGCYVLVESFLLKRMDGSLVISFGFRNVEKIECKWE</sequence>
<evidence type="ECO:0000313" key="2">
    <source>
        <dbReference type="Proteomes" id="UP000325081"/>
    </source>
</evidence>